<dbReference type="EMBL" id="LWQU01000104">
    <property type="protein sequence ID" value="OAN55014.1"/>
    <property type="molecule type" value="Genomic_DNA"/>
</dbReference>
<evidence type="ECO:0000313" key="1">
    <source>
        <dbReference type="EMBL" id="OAN55014.1"/>
    </source>
</evidence>
<proteinExistence type="predicted"/>
<name>A0A178MYT0_9PROT</name>
<protein>
    <submittedName>
        <fullName evidence="1">Uncharacterized protein</fullName>
    </submittedName>
</protein>
<evidence type="ECO:0000313" key="2">
    <source>
        <dbReference type="Proteomes" id="UP000078543"/>
    </source>
</evidence>
<dbReference type="AlphaFoldDB" id="A0A178MYT0"/>
<keyword evidence="2" id="KW-1185">Reference proteome</keyword>
<dbReference type="Proteomes" id="UP000078543">
    <property type="component" value="Unassembled WGS sequence"/>
</dbReference>
<accession>A0A178MYT0</accession>
<sequence>MLPVLRAASCRAGWRVTVTAAMPAFEVLRAAGIEVVAAPSEEGEVLAFAAELVRSCRPDAILSGLSGQGRGIDEALAAAAGAIPTFALQDYPGDVNPGWGPVASTFLVGDAESARLTHKEVPGSQTRIVGNVRFGALAAAADPMAMRAAARARLGVADDRPVVGFYGQFLEIDGYWRTLSTLGEALRAVLPGALVVLRPHPKEEDARRLRAMELLAGGLETILDPLESEESVCAADVATTCFSTSLNILNYFNRVSPRPMGVGLYLLMDAELVTWYHTYNRPDRPPLAELALECREARTLPDLLTKAASALEATRLWTETNRVLAAPADVADSVLEIVSAGGRP</sequence>
<dbReference type="STRING" id="1437059.A6A05_00190"/>
<dbReference type="SUPFAM" id="SSF53756">
    <property type="entry name" value="UDP-Glycosyltransferase/glycogen phosphorylase"/>
    <property type="match status" value="1"/>
</dbReference>
<comment type="caution">
    <text evidence="1">The sequence shown here is derived from an EMBL/GenBank/DDBJ whole genome shotgun (WGS) entry which is preliminary data.</text>
</comment>
<organism evidence="1 2">
    <name type="scientific">Magnetospirillum moscoviense</name>
    <dbReference type="NCBI Taxonomy" id="1437059"/>
    <lineage>
        <taxon>Bacteria</taxon>
        <taxon>Pseudomonadati</taxon>
        <taxon>Pseudomonadota</taxon>
        <taxon>Alphaproteobacteria</taxon>
        <taxon>Rhodospirillales</taxon>
        <taxon>Rhodospirillaceae</taxon>
        <taxon>Magnetospirillum</taxon>
    </lineage>
</organism>
<dbReference type="RefSeq" id="WP_068498042.1">
    <property type="nucleotide sequence ID" value="NZ_LWQU01000104.1"/>
</dbReference>
<gene>
    <name evidence="1" type="ORF">A6A05_00190</name>
</gene>
<reference evidence="1 2" key="1">
    <citation type="submission" date="2016-04" db="EMBL/GenBank/DDBJ databases">
        <title>Draft genome sequence of freshwater magnetotactic bacteria Magnetospirillum marisnigri SP-1 and Magnetospirillum moscoviense BB-1.</title>
        <authorList>
            <person name="Koziaeva V."/>
            <person name="Dziuba M.V."/>
            <person name="Ivanov T.M."/>
            <person name="Kuznetsov B."/>
            <person name="Grouzdev D.S."/>
        </authorList>
    </citation>
    <scope>NUCLEOTIDE SEQUENCE [LARGE SCALE GENOMIC DNA]</scope>
    <source>
        <strain evidence="1 2">BB-1</strain>
    </source>
</reference>